<sequence length="77" mass="9057">MNWLLQHQTFNSILHDRTYVLTNIEVQKIILRPSMQEIAKPKTILDVQLRLSKISVAASELLIFRRLEASKTMFLDF</sequence>
<accession>A0AAE1FKT3</accession>
<comment type="caution">
    <text evidence="1">The sequence shown here is derived from an EMBL/GenBank/DDBJ whole genome shotgun (WGS) entry which is preliminary data.</text>
</comment>
<organism evidence="1 2">
    <name type="scientific">Petrolisthes cinctipes</name>
    <name type="common">Flat porcelain crab</name>
    <dbReference type="NCBI Taxonomy" id="88211"/>
    <lineage>
        <taxon>Eukaryota</taxon>
        <taxon>Metazoa</taxon>
        <taxon>Ecdysozoa</taxon>
        <taxon>Arthropoda</taxon>
        <taxon>Crustacea</taxon>
        <taxon>Multicrustacea</taxon>
        <taxon>Malacostraca</taxon>
        <taxon>Eumalacostraca</taxon>
        <taxon>Eucarida</taxon>
        <taxon>Decapoda</taxon>
        <taxon>Pleocyemata</taxon>
        <taxon>Anomura</taxon>
        <taxon>Galatheoidea</taxon>
        <taxon>Porcellanidae</taxon>
        <taxon>Petrolisthes</taxon>
    </lineage>
</organism>
<protein>
    <submittedName>
        <fullName evidence="1">Uncharacterized protein</fullName>
    </submittedName>
</protein>
<name>A0AAE1FKT3_PETCI</name>
<dbReference type="Proteomes" id="UP001286313">
    <property type="component" value="Unassembled WGS sequence"/>
</dbReference>
<reference evidence="1" key="1">
    <citation type="submission" date="2023-10" db="EMBL/GenBank/DDBJ databases">
        <title>Genome assemblies of two species of porcelain crab, Petrolisthes cinctipes and Petrolisthes manimaculis (Anomura: Porcellanidae).</title>
        <authorList>
            <person name="Angst P."/>
        </authorList>
    </citation>
    <scope>NUCLEOTIDE SEQUENCE</scope>
    <source>
        <strain evidence="1">PB745_01</strain>
        <tissue evidence="1">Gill</tissue>
    </source>
</reference>
<evidence type="ECO:0000313" key="1">
    <source>
        <dbReference type="EMBL" id="KAK3876012.1"/>
    </source>
</evidence>
<gene>
    <name evidence="1" type="ORF">Pcinc_019153</name>
</gene>
<dbReference type="AlphaFoldDB" id="A0AAE1FKT3"/>
<dbReference type="EMBL" id="JAWQEG010001883">
    <property type="protein sequence ID" value="KAK3876012.1"/>
    <property type="molecule type" value="Genomic_DNA"/>
</dbReference>
<evidence type="ECO:0000313" key="2">
    <source>
        <dbReference type="Proteomes" id="UP001286313"/>
    </source>
</evidence>
<proteinExistence type="predicted"/>
<keyword evidence="2" id="KW-1185">Reference proteome</keyword>